<evidence type="ECO:0000313" key="3">
    <source>
        <dbReference type="Proteomes" id="UP000065504"/>
    </source>
</evidence>
<reference evidence="2 3" key="1">
    <citation type="submission" date="2015-11" db="EMBL/GenBank/DDBJ databases">
        <title>Expanding the genomic diversity of Burkholderia species for the development of highly accurate diagnostics.</title>
        <authorList>
            <person name="Sahl J."/>
            <person name="Keim P."/>
            <person name="Wagner D."/>
        </authorList>
    </citation>
    <scope>NUCLEOTIDE SEQUENCE [LARGE SCALE GENOMIC DNA]</scope>
    <source>
        <strain evidence="2 3">MSMB782WGS</strain>
    </source>
</reference>
<dbReference type="Proteomes" id="UP000065504">
    <property type="component" value="Unassembled WGS sequence"/>
</dbReference>
<accession>A0A108C7V9</accession>
<proteinExistence type="predicted"/>
<evidence type="ECO:0000256" key="1">
    <source>
        <dbReference type="SAM" id="Phobius"/>
    </source>
</evidence>
<dbReference type="RefSeq" id="WP_060237103.1">
    <property type="nucleotide sequence ID" value="NZ_LPLU01000110.1"/>
</dbReference>
<gene>
    <name evidence="2" type="ORF">WM16_23310</name>
</gene>
<comment type="caution">
    <text evidence="2">The sequence shown here is derived from an EMBL/GenBank/DDBJ whole genome shotgun (WGS) entry which is preliminary data.</text>
</comment>
<keyword evidence="1" id="KW-0472">Membrane</keyword>
<sequence length="149" mass="16452">MGDERQEGLAVQMATLAQQMRSVASSVEDIKRSVQPFADLDRRLAEMAVRAETVREDVGLLWSRSRAEERSRGELAGAIAEVDRKVDAMKNKATGAMWVLGVCLGVVQTFLVGSIVWVFTHINEGDALNRLQQQRIDVLEQVIGRGGTQ</sequence>
<protein>
    <submittedName>
        <fullName evidence="2">Uncharacterized protein</fullName>
    </submittedName>
</protein>
<keyword evidence="1" id="KW-0812">Transmembrane</keyword>
<evidence type="ECO:0000313" key="2">
    <source>
        <dbReference type="EMBL" id="KWK69559.1"/>
    </source>
</evidence>
<name>A0A108C7V9_9BURK</name>
<feature type="transmembrane region" description="Helical" evidence="1">
    <location>
        <begin position="95"/>
        <end position="119"/>
    </location>
</feature>
<keyword evidence="1" id="KW-1133">Transmembrane helix</keyword>
<dbReference type="EMBL" id="LPLU01000110">
    <property type="protein sequence ID" value="KWK69559.1"/>
    <property type="molecule type" value="Genomic_DNA"/>
</dbReference>
<organism evidence="2 3">
    <name type="scientific">Burkholderia ubonensis</name>
    <dbReference type="NCBI Taxonomy" id="101571"/>
    <lineage>
        <taxon>Bacteria</taxon>
        <taxon>Pseudomonadati</taxon>
        <taxon>Pseudomonadota</taxon>
        <taxon>Betaproteobacteria</taxon>
        <taxon>Burkholderiales</taxon>
        <taxon>Burkholderiaceae</taxon>
        <taxon>Burkholderia</taxon>
        <taxon>Burkholderia cepacia complex</taxon>
    </lineage>
</organism>
<dbReference type="AlphaFoldDB" id="A0A108C7V9"/>